<reference evidence="1 3" key="1">
    <citation type="submission" date="2016-02" db="EMBL/GenBank/DDBJ databases">
        <authorList>
            <person name="Wen L."/>
            <person name="He K."/>
            <person name="Yang H."/>
        </authorList>
    </citation>
    <scope>NUCLEOTIDE SEQUENCE [LARGE SCALE GENOMIC DNA]</scope>
    <source>
        <strain evidence="1 3">CMW7778B</strain>
    </source>
</reference>
<comment type="caution">
    <text evidence="1">The sequence shown here is derived from an EMBL/GenBank/DDBJ whole genome shotgun (WGS) entry which is preliminary data.</text>
</comment>
<dbReference type="AlphaFoldDB" id="A0A135Z9R7"/>
<dbReference type="Proteomes" id="UP001240561">
    <property type="component" value="Unassembled WGS sequence"/>
</dbReference>
<dbReference type="Proteomes" id="UP000070505">
    <property type="component" value="Unassembled WGS sequence"/>
</dbReference>
<evidence type="ECO:0000313" key="4">
    <source>
        <dbReference type="Proteomes" id="UP001240561"/>
    </source>
</evidence>
<dbReference type="RefSeq" id="WP_075523305.1">
    <property type="nucleotide sequence ID" value="NZ_JASOGJ010000009.1"/>
</dbReference>
<dbReference type="EMBL" id="LSRC01000014">
    <property type="protein sequence ID" value="KXI18379.1"/>
    <property type="molecule type" value="Genomic_DNA"/>
</dbReference>
<dbReference type="EMBL" id="JASOGJ010000009">
    <property type="protein sequence ID" value="MDK6696084.1"/>
    <property type="molecule type" value="Genomic_DNA"/>
</dbReference>
<dbReference type="PATRIC" id="fig|2702.101.peg.383"/>
<reference evidence="2 4" key="2">
    <citation type="submission" date="2023-05" db="EMBL/GenBank/DDBJ databases">
        <title>Cataloging the Phylogenetic Diversity of Human Bladder Bacteria.</title>
        <authorList>
            <person name="Du J."/>
        </authorList>
    </citation>
    <scope>NUCLEOTIDE SEQUENCE [LARGE SCALE GENOMIC DNA]</scope>
    <source>
        <strain evidence="2 4">UMB9230</strain>
    </source>
</reference>
<gene>
    <name evidence="1" type="ORF">HMPREF3230_00397</name>
    <name evidence="2" type="ORF">QP177_05855</name>
</gene>
<sequence>MSSTDERNSKIINILNDFYANAVSNDYVIDETDYKKSLDMLFSTTAWGFREILLVVIIGMKLDANFRASTSLYDCNPRAIYEGPIKEFLIRKEIPHRKSGPLNVAKATVGLDVTWAAQRRPSAVAQEVVNLINYIEKDRARIDKLAISLLRKLIDESKRLETLSITINPSSDPIHLSKLCCDLIAKVPDSGNTPQKISALLLKSYHRSMCTNVVVTGEEDRASVTSTTSKKPGDVNEESTDGTIYKVYEITVKPFDLARIRDSYDCVQIYNENTEDSVNEIIVICRTEDCPKEMIKSDFHLFMGSYSYQDITYYYWNIYEWVADTLQRMTPKARSNFYYDLNLYISDINTAESVKKEWQELHK</sequence>
<evidence type="ECO:0000313" key="1">
    <source>
        <dbReference type="EMBL" id="KXI18379.1"/>
    </source>
</evidence>
<proteinExistence type="predicted"/>
<name>A0A135Z9R7_GARVA</name>
<accession>A0A135Z9R7</accession>
<organism evidence="1 3">
    <name type="scientific">Gardnerella vaginalis</name>
    <dbReference type="NCBI Taxonomy" id="2702"/>
    <lineage>
        <taxon>Bacteria</taxon>
        <taxon>Bacillati</taxon>
        <taxon>Actinomycetota</taxon>
        <taxon>Actinomycetes</taxon>
        <taxon>Bifidobacteriales</taxon>
        <taxon>Bifidobacteriaceae</taxon>
        <taxon>Gardnerella</taxon>
    </lineage>
</organism>
<evidence type="ECO:0000313" key="3">
    <source>
        <dbReference type="Proteomes" id="UP000070505"/>
    </source>
</evidence>
<evidence type="ECO:0000313" key="2">
    <source>
        <dbReference type="EMBL" id="MDK6696084.1"/>
    </source>
</evidence>
<protein>
    <submittedName>
        <fullName evidence="1">Uncharacterized protein</fullName>
    </submittedName>
</protein>